<evidence type="ECO:0000313" key="5">
    <source>
        <dbReference type="Proteomes" id="UP000016666"/>
    </source>
</evidence>
<comment type="similarity">
    <text evidence="1">Belongs to the peptidase A1 family.</text>
</comment>
<proteinExistence type="inferred from homology"/>
<keyword evidence="2" id="KW-0732">Signal</keyword>
<dbReference type="GeneTree" id="ENSGT00990000208222"/>
<dbReference type="Ensembl" id="ENSAPLT00000022573.1">
    <property type="protein sequence ID" value="ENSAPLP00000021707.1"/>
    <property type="gene ID" value="ENSAPLG00000023083.1"/>
</dbReference>
<name>A0A493T731_ANAPP</name>
<organism evidence="4 5">
    <name type="scientific">Anas platyrhynchos platyrhynchos</name>
    <name type="common">Northern mallard</name>
    <dbReference type="NCBI Taxonomy" id="8840"/>
    <lineage>
        <taxon>Eukaryota</taxon>
        <taxon>Metazoa</taxon>
        <taxon>Chordata</taxon>
        <taxon>Craniata</taxon>
        <taxon>Vertebrata</taxon>
        <taxon>Euteleostomi</taxon>
        <taxon>Archelosauria</taxon>
        <taxon>Archosauria</taxon>
        <taxon>Dinosauria</taxon>
        <taxon>Saurischia</taxon>
        <taxon>Theropoda</taxon>
        <taxon>Coelurosauria</taxon>
        <taxon>Aves</taxon>
        <taxon>Neognathae</taxon>
        <taxon>Galloanserae</taxon>
        <taxon>Anseriformes</taxon>
        <taxon>Anatidae</taxon>
        <taxon>Anatinae</taxon>
        <taxon>Anas</taxon>
    </lineage>
</organism>
<feature type="chain" id="PRO_5019793471" description="Aspartic peptidase N-terminal domain-containing protein" evidence="2">
    <location>
        <begin position="17"/>
        <end position="99"/>
    </location>
</feature>
<evidence type="ECO:0000256" key="2">
    <source>
        <dbReference type="SAM" id="SignalP"/>
    </source>
</evidence>
<dbReference type="Gene3D" id="6.10.140.60">
    <property type="match status" value="1"/>
</dbReference>
<sequence>MKWLVLAVLCLQLSEGVVRIQLRKYKSARELMREAGVLKDYLKKMKHDPARRYHFGRSYLVHEPMASHLDVSTGPPSLPAVGASCLPVASWCSSTPAPP</sequence>
<feature type="signal peptide" evidence="2">
    <location>
        <begin position="1"/>
        <end position="16"/>
    </location>
</feature>
<reference evidence="5" key="1">
    <citation type="submission" date="2017-10" db="EMBL/GenBank/DDBJ databases">
        <title>A new Pekin duck reference genome.</title>
        <authorList>
            <person name="Hou Z.-C."/>
            <person name="Zhou Z.-K."/>
            <person name="Zhu F."/>
            <person name="Hou S.-S."/>
        </authorList>
    </citation>
    <scope>NUCLEOTIDE SEQUENCE [LARGE SCALE GENOMIC DNA]</scope>
</reference>
<dbReference type="GO" id="GO:0004190">
    <property type="term" value="F:aspartic-type endopeptidase activity"/>
    <property type="evidence" value="ECO:0007669"/>
    <property type="project" value="InterPro"/>
</dbReference>
<dbReference type="InterPro" id="IPR012848">
    <property type="entry name" value="Aspartic_peptidase_N"/>
</dbReference>
<evidence type="ECO:0000259" key="3">
    <source>
        <dbReference type="Pfam" id="PF07966"/>
    </source>
</evidence>
<evidence type="ECO:0000256" key="1">
    <source>
        <dbReference type="ARBA" id="ARBA00007447"/>
    </source>
</evidence>
<dbReference type="AlphaFoldDB" id="A0A493T731"/>
<dbReference type="Pfam" id="PF07966">
    <property type="entry name" value="A1_Propeptide"/>
    <property type="match status" value="1"/>
</dbReference>
<keyword evidence="5" id="KW-1185">Reference proteome</keyword>
<reference evidence="4" key="2">
    <citation type="submission" date="2025-08" db="UniProtKB">
        <authorList>
            <consortium name="Ensembl"/>
        </authorList>
    </citation>
    <scope>IDENTIFICATION</scope>
</reference>
<dbReference type="Proteomes" id="UP000016666">
    <property type="component" value="Unassembled WGS sequence"/>
</dbReference>
<dbReference type="GO" id="GO:0006508">
    <property type="term" value="P:proteolysis"/>
    <property type="evidence" value="ECO:0007669"/>
    <property type="project" value="InterPro"/>
</dbReference>
<dbReference type="STRING" id="8840.ENSAPLP00000021707"/>
<reference evidence="4" key="3">
    <citation type="submission" date="2025-09" db="UniProtKB">
        <authorList>
            <consortium name="Ensembl"/>
        </authorList>
    </citation>
    <scope>IDENTIFICATION</scope>
</reference>
<evidence type="ECO:0000313" key="4">
    <source>
        <dbReference type="Ensembl" id="ENSAPLP00000021707.1"/>
    </source>
</evidence>
<feature type="domain" description="Aspartic peptidase N-terminal" evidence="3">
    <location>
        <begin position="19"/>
        <end position="44"/>
    </location>
</feature>
<protein>
    <recommendedName>
        <fullName evidence="3">Aspartic peptidase N-terminal domain-containing protein</fullName>
    </recommendedName>
</protein>
<accession>A0A493T731</accession>